<comment type="caution">
    <text evidence="2">The sequence shown here is derived from an EMBL/GenBank/DDBJ whole genome shotgun (WGS) entry which is preliminary data.</text>
</comment>
<dbReference type="EMBL" id="VDDA01000002">
    <property type="protein sequence ID" value="TNC14845.1"/>
    <property type="molecule type" value="Genomic_DNA"/>
</dbReference>
<protein>
    <submittedName>
        <fullName evidence="2">Alpha/beta fold hydrolase</fullName>
    </submittedName>
</protein>
<dbReference type="InterPro" id="IPR053145">
    <property type="entry name" value="AB_hydrolase_Est10"/>
</dbReference>
<organism evidence="2 3">
    <name type="scientific">Methylobacterium terricola</name>
    <dbReference type="NCBI Taxonomy" id="2583531"/>
    <lineage>
        <taxon>Bacteria</taxon>
        <taxon>Pseudomonadati</taxon>
        <taxon>Pseudomonadota</taxon>
        <taxon>Alphaproteobacteria</taxon>
        <taxon>Hyphomicrobiales</taxon>
        <taxon>Methylobacteriaceae</taxon>
        <taxon>Methylobacterium</taxon>
    </lineage>
</organism>
<sequence>MLRPRHVSPEMHAMSAAPAVDLHARGPGGLLEGTWQPAAPGAPVVLIVPGSGPTDRDGNNPGGVAAGTYRLLAEGLAERGIASLRIDKRGMFGSRPAASDPNAVTLGDYVDDVRAWIAEIRRREAAAPVWLLGHSEGGLVALAAAAGGPLGLAGVILAAAPGRPLGAVLREQLAANPANAGLMDEALGVLARLERGERVDSVSPVLRPLFRPEVQDFLISLLRVDPAALIAGLRGPVLILQGGLDLQVGRADAETLHRANPASRLVLLPEANHVFKAVAADDRAANIAAYRDPALPLAPGLVEAVAAAVAGAP</sequence>
<reference evidence="2 3" key="1">
    <citation type="submission" date="2019-06" db="EMBL/GenBank/DDBJ databases">
        <title>Genome of Methylobacterium sp. 17Sr1-39.</title>
        <authorList>
            <person name="Seo T."/>
        </authorList>
    </citation>
    <scope>NUCLEOTIDE SEQUENCE [LARGE SCALE GENOMIC DNA]</scope>
    <source>
        <strain evidence="2 3">17Sr1-39</strain>
    </source>
</reference>
<keyword evidence="3" id="KW-1185">Reference proteome</keyword>
<gene>
    <name evidence="2" type="ORF">FF100_04495</name>
</gene>
<dbReference type="PANTHER" id="PTHR43265">
    <property type="entry name" value="ESTERASE ESTD"/>
    <property type="match status" value="1"/>
</dbReference>
<accession>A0A5C4LLL9</accession>
<evidence type="ECO:0000259" key="1">
    <source>
        <dbReference type="Pfam" id="PF12146"/>
    </source>
</evidence>
<name>A0A5C4LLL9_9HYPH</name>
<dbReference type="SUPFAM" id="SSF53474">
    <property type="entry name" value="alpha/beta-Hydrolases"/>
    <property type="match status" value="1"/>
</dbReference>
<evidence type="ECO:0000313" key="2">
    <source>
        <dbReference type="EMBL" id="TNC14845.1"/>
    </source>
</evidence>
<dbReference type="Pfam" id="PF12146">
    <property type="entry name" value="Hydrolase_4"/>
    <property type="match status" value="1"/>
</dbReference>
<dbReference type="InterPro" id="IPR029058">
    <property type="entry name" value="AB_hydrolase_fold"/>
</dbReference>
<feature type="domain" description="Serine aminopeptidase S33" evidence="1">
    <location>
        <begin position="66"/>
        <end position="160"/>
    </location>
</feature>
<dbReference type="Gene3D" id="3.40.50.1820">
    <property type="entry name" value="alpha/beta hydrolase"/>
    <property type="match status" value="1"/>
</dbReference>
<keyword evidence="2" id="KW-0378">Hydrolase</keyword>
<dbReference type="AlphaFoldDB" id="A0A5C4LLL9"/>
<dbReference type="Proteomes" id="UP000305267">
    <property type="component" value="Unassembled WGS sequence"/>
</dbReference>
<proteinExistence type="predicted"/>
<dbReference type="InterPro" id="IPR022742">
    <property type="entry name" value="Hydrolase_4"/>
</dbReference>
<dbReference type="PANTHER" id="PTHR43265:SF1">
    <property type="entry name" value="ESTERASE ESTD"/>
    <property type="match status" value="1"/>
</dbReference>
<evidence type="ECO:0000313" key="3">
    <source>
        <dbReference type="Proteomes" id="UP000305267"/>
    </source>
</evidence>
<dbReference type="OrthoDB" id="9809549at2"/>
<dbReference type="GO" id="GO:0052689">
    <property type="term" value="F:carboxylic ester hydrolase activity"/>
    <property type="evidence" value="ECO:0007669"/>
    <property type="project" value="TreeGrafter"/>
</dbReference>